<dbReference type="AlphaFoldDB" id="A0A813KN90"/>
<evidence type="ECO:0000313" key="3">
    <source>
        <dbReference type="EMBL" id="CAE8708724.1"/>
    </source>
</evidence>
<comment type="caution">
    <text evidence="3">The sequence shown here is derived from an EMBL/GenBank/DDBJ whole genome shotgun (WGS) entry which is preliminary data.</text>
</comment>
<feature type="region of interest" description="Disordered" evidence="2">
    <location>
        <begin position="166"/>
        <end position="187"/>
    </location>
</feature>
<feature type="non-terminal residue" evidence="3">
    <location>
        <position position="187"/>
    </location>
</feature>
<evidence type="ECO:0000256" key="2">
    <source>
        <dbReference type="SAM" id="MobiDB-lite"/>
    </source>
</evidence>
<protein>
    <submittedName>
        <fullName evidence="3">Uncharacterized protein</fullName>
    </submittedName>
</protein>
<feature type="non-terminal residue" evidence="3">
    <location>
        <position position="1"/>
    </location>
</feature>
<name>A0A813KN90_POLGL</name>
<feature type="compositionally biased region" description="Low complexity" evidence="2">
    <location>
        <begin position="170"/>
        <end position="187"/>
    </location>
</feature>
<sequence>QSLPAACKQLQEELSKMSLSFSIVFRAFGVRLDTPSTTSWEEALEVRSRLLTAREQGVSAMQACLLEVLTAGRTNVHKKRSRSWSQAEAEDLIGHFVAKCEANKLRREALQQRKEALEERLQQRRAQKVLRNARKLECRQQRLQQRLQQRWQRVVGRAQRALLQEQKLDASSQQQAAAAVAEAARAK</sequence>
<dbReference type="Proteomes" id="UP000626109">
    <property type="component" value="Unassembled WGS sequence"/>
</dbReference>
<proteinExistence type="predicted"/>
<gene>
    <name evidence="3" type="ORF">PGLA2088_LOCUS35065</name>
</gene>
<dbReference type="EMBL" id="CAJNNW010031740">
    <property type="protein sequence ID" value="CAE8708724.1"/>
    <property type="molecule type" value="Genomic_DNA"/>
</dbReference>
<accession>A0A813KN90</accession>
<reference evidence="3" key="1">
    <citation type="submission" date="2021-02" db="EMBL/GenBank/DDBJ databases">
        <authorList>
            <person name="Dougan E. K."/>
            <person name="Rhodes N."/>
            <person name="Thang M."/>
            <person name="Chan C."/>
        </authorList>
    </citation>
    <scope>NUCLEOTIDE SEQUENCE</scope>
</reference>
<feature type="coiled-coil region" evidence="1">
    <location>
        <begin position="100"/>
        <end position="146"/>
    </location>
</feature>
<keyword evidence="1" id="KW-0175">Coiled coil</keyword>
<organism evidence="3 4">
    <name type="scientific">Polarella glacialis</name>
    <name type="common">Dinoflagellate</name>
    <dbReference type="NCBI Taxonomy" id="89957"/>
    <lineage>
        <taxon>Eukaryota</taxon>
        <taxon>Sar</taxon>
        <taxon>Alveolata</taxon>
        <taxon>Dinophyceae</taxon>
        <taxon>Suessiales</taxon>
        <taxon>Suessiaceae</taxon>
        <taxon>Polarella</taxon>
    </lineage>
</organism>
<evidence type="ECO:0000313" key="4">
    <source>
        <dbReference type="Proteomes" id="UP000626109"/>
    </source>
</evidence>
<evidence type="ECO:0000256" key="1">
    <source>
        <dbReference type="SAM" id="Coils"/>
    </source>
</evidence>